<comment type="subcellular location">
    <subcellularLocation>
        <location evidence="1">Membrane</location>
        <topology evidence="1">Multi-pass membrane protein</topology>
    </subcellularLocation>
</comment>
<dbReference type="Gramene" id="EFJ07535">
    <property type="protein sequence ID" value="EFJ07535"/>
    <property type="gene ID" value="SELMODRAFT_448396"/>
</dbReference>
<dbReference type="HOGENOM" id="CLU_063151_0_0_1"/>
<dbReference type="InterPro" id="IPR006904">
    <property type="entry name" value="DUF716"/>
</dbReference>
<dbReference type="AlphaFoldDB" id="D8T6Z8"/>
<dbReference type="PANTHER" id="PTHR47830">
    <property type="entry name" value="OS11G0534100 PROTEIN"/>
    <property type="match status" value="1"/>
</dbReference>
<keyword evidence="8" id="KW-1185">Reference proteome</keyword>
<evidence type="ECO:0000313" key="7">
    <source>
        <dbReference type="EMBL" id="EFJ07535.1"/>
    </source>
</evidence>
<sequence length="299" mass="32353">MGGTLAAHALPGIFLIAIGFWHQLRAISTYIRSPRDYSARLWHPVAGLRGRIKHLELYILLLALPIAIVYELAASTDFQALLQIGAPNTRVVDFQRAAMLLGFLFLVVVLLVSDTTLWLPLPAEAAFLLSAVAFGIEWMVLSQHGQDLEGKCNAILSNLAAACSISAALLAWKPTAILADLVLTESILLQGSWLVQSGLTLFVKSFTPEGCHQLLDLPRGVGGSTKCDLEEARARAFSLVDLAFICHLLVAMVVSSFLYCGVARRRSSGGGYEHLPVVDIESSNGSSIPMKPITKQAQY</sequence>
<keyword evidence="3 6" id="KW-0812">Transmembrane</keyword>
<comment type="similarity">
    <text evidence="2">Belongs to the TMEM45 family.</text>
</comment>
<dbReference type="OMA" id="AKPYHPL"/>
<evidence type="ECO:0008006" key="9">
    <source>
        <dbReference type="Google" id="ProtNLM"/>
    </source>
</evidence>
<evidence type="ECO:0000256" key="5">
    <source>
        <dbReference type="ARBA" id="ARBA00023136"/>
    </source>
</evidence>
<evidence type="ECO:0000313" key="8">
    <source>
        <dbReference type="Proteomes" id="UP000001514"/>
    </source>
</evidence>
<evidence type="ECO:0000256" key="3">
    <source>
        <dbReference type="ARBA" id="ARBA00022692"/>
    </source>
</evidence>
<dbReference type="OrthoDB" id="1924702at2759"/>
<evidence type="ECO:0000256" key="4">
    <source>
        <dbReference type="ARBA" id="ARBA00022989"/>
    </source>
</evidence>
<feature type="transmembrane region" description="Helical" evidence="6">
    <location>
        <begin position="97"/>
        <end position="119"/>
    </location>
</feature>
<name>D8T6Z8_SELML</name>
<reference evidence="7 8" key="1">
    <citation type="journal article" date="2011" name="Science">
        <title>The Selaginella genome identifies genetic changes associated with the evolution of vascular plants.</title>
        <authorList>
            <person name="Banks J.A."/>
            <person name="Nishiyama T."/>
            <person name="Hasebe M."/>
            <person name="Bowman J.L."/>
            <person name="Gribskov M."/>
            <person name="dePamphilis C."/>
            <person name="Albert V.A."/>
            <person name="Aono N."/>
            <person name="Aoyama T."/>
            <person name="Ambrose B.A."/>
            <person name="Ashton N.W."/>
            <person name="Axtell M.J."/>
            <person name="Barker E."/>
            <person name="Barker M.S."/>
            <person name="Bennetzen J.L."/>
            <person name="Bonawitz N.D."/>
            <person name="Chapple C."/>
            <person name="Cheng C."/>
            <person name="Correa L.G."/>
            <person name="Dacre M."/>
            <person name="DeBarry J."/>
            <person name="Dreyer I."/>
            <person name="Elias M."/>
            <person name="Engstrom E.M."/>
            <person name="Estelle M."/>
            <person name="Feng L."/>
            <person name="Finet C."/>
            <person name="Floyd S.K."/>
            <person name="Frommer W.B."/>
            <person name="Fujita T."/>
            <person name="Gramzow L."/>
            <person name="Gutensohn M."/>
            <person name="Harholt J."/>
            <person name="Hattori M."/>
            <person name="Heyl A."/>
            <person name="Hirai T."/>
            <person name="Hiwatashi Y."/>
            <person name="Ishikawa M."/>
            <person name="Iwata M."/>
            <person name="Karol K.G."/>
            <person name="Koehler B."/>
            <person name="Kolukisaoglu U."/>
            <person name="Kubo M."/>
            <person name="Kurata T."/>
            <person name="Lalonde S."/>
            <person name="Li K."/>
            <person name="Li Y."/>
            <person name="Litt A."/>
            <person name="Lyons E."/>
            <person name="Manning G."/>
            <person name="Maruyama T."/>
            <person name="Michael T.P."/>
            <person name="Mikami K."/>
            <person name="Miyazaki S."/>
            <person name="Morinaga S."/>
            <person name="Murata T."/>
            <person name="Mueller-Roeber B."/>
            <person name="Nelson D.R."/>
            <person name="Obara M."/>
            <person name="Oguri Y."/>
            <person name="Olmstead R.G."/>
            <person name="Onodera N."/>
            <person name="Petersen B.L."/>
            <person name="Pils B."/>
            <person name="Prigge M."/>
            <person name="Rensing S.A."/>
            <person name="Riano-Pachon D.M."/>
            <person name="Roberts A.W."/>
            <person name="Sato Y."/>
            <person name="Scheller H.V."/>
            <person name="Schulz B."/>
            <person name="Schulz C."/>
            <person name="Shakirov E.V."/>
            <person name="Shibagaki N."/>
            <person name="Shinohara N."/>
            <person name="Shippen D.E."/>
            <person name="Soerensen I."/>
            <person name="Sotooka R."/>
            <person name="Sugimoto N."/>
            <person name="Sugita M."/>
            <person name="Sumikawa N."/>
            <person name="Tanurdzic M."/>
            <person name="Theissen G."/>
            <person name="Ulvskov P."/>
            <person name="Wakazuki S."/>
            <person name="Weng J.K."/>
            <person name="Willats W.W."/>
            <person name="Wipf D."/>
            <person name="Wolf P.G."/>
            <person name="Yang L."/>
            <person name="Zimmer A.D."/>
            <person name="Zhu Q."/>
            <person name="Mitros T."/>
            <person name="Hellsten U."/>
            <person name="Loque D."/>
            <person name="Otillar R."/>
            <person name="Salamov A."/>
            <person name="Schmutz J."/>
            <person name="Shapiro H."/>
            <person name="Lindquist E."/>
            <person name="Lucas S."/>
            <person name="Rokhsar D."/>
            <person name="Grigoriev I.V."/>
        </authorList>
    </citation>
    <scope>NUCLEOTIDE SEQUENCE [LARGE SCALE GENOMIC DNA]</scope>
</reference>
<evidence type="ECO:0000256" key="6">
    <source>
        <dbReference type="SAM" id="Phobius"/>
    </source>
</evidence>
<dbReference type="FunCoup" id="D8T6Z8">
    <property type="interactions" value="274"/>
</dbReference>
<feature type="transmembrane region" description="Helical" evidence="6">
    <location>
        <begin position="57"/>
        <end position="76"/>
    </location>
</feature>
<organism evidence="8">
    <name type="scientific">Selaginella moellendorffii</name>
    <name type="common">Spikemoss</name>
    <dbReference type="NCBI Taxonomy" id="88036"/>
    <lineage>
        <taxon>Eukaryota</taxon>
        <taxon>Viridiplantae</taxon>
        <taxon>Streptophyta</taxon>
        <taxon>Embryophyta</taxon>
        <taxon>Tracheophyta</taxon>
        <taxon>Lycopodiopsida</taxon>
        <taxon>Selaginellales</taxon>
        <taxon>Selaginellaceae</taxon>
        <taxon>Selaginella</taxon>
    </lineage>
</organism>
<accession>D8T6Z8</accession>
<dbReference type="EMBL" id="GL377684">
    <property type="protein sequence ID" value="EFJ07535.1"/>
    <property type="molecule type" value="Genomic_DNA"/>
</dbReference>
<feature type="transmembrane region" description="Helical" evidence="6">
    <location>
        <begin position="125"/>
        <end position="141"/>
    </location>
</feature>
<protein>
    <recommendedName>
        <fullName evidence="9">Transmembrane protein 45B</fullName>
    </recommendedName>
</protein>
<dbReference type="eggNOG" id="ENOG502QTFJ">
    <property type="taxonomic scope" value="Eukaryota"/>
</dbReference>
<keyword evidence="4 6" id="KW-1133">Transmembrane helix</keyword>
<gene>
    <name evidence="7" type="ORF">SELMODRAFT_448396</name>
</gene>
<dbReference type="InParanoid" id="D8T6Z8"/>
<dbReference type="Pfam" id="PF04819">
    <property type="entry name" value="DUF716"/>
    <property type="match status" value="1"/>
</dbReference>
<dbReference type="GO" id="GO:0016020">
    <property type="term" value="C:membrane"/>
    <property type="evidence" value="ECO:0007669"/>
    <property type="project" value="UniProtKB-SubCell"/>
</dbReference>
<evidence type="ECO:0000256" key="2">
    <source>
        <dbReference type="ARBA" id="ARBA00006948"/>
    </source>
</evidence>
<dbReference type="PANTHER" id="PTHR47830:SF1">
    <property type="entry name" value="OS11G0534100 PROTEIN"/>
    <property type="match status" value="1"/>
</dbReference>
<dbReference type="Proteomes" id="UP000001514">
    <property type="component" value="Unassembled WGS sequence"/>
</dbReference>
<proteinExistence type="inferred from homology"/>
<feature type="transmembrane region" description="Helical" evidence="6">
    <location>
        <begin position="242"/>
        <end position="262"/>
    </location>
</feature>
<keyword evidence="5 6" id="KW-0472">Membrane</keyword>
<dbReference type="KEGG" id="smo:SELMODRAFT_448396"/>
<evidence type="ECO:0000256" key="1">
    <source>
        <dbReference type="ARBA" id="ARBA00004141"/>
    </source>
</evidence>